<accession>A0A1F5F619</accession>
<dbReference type="AlphaFoldDB" id="A0A1F5F619"/>
<name>A0A1F5F619_9BACT</name>
<protein>
    <submittedName>
        <fullName evidence="1">Uncharacterized protein</fullName>
    </submittedName>
</protein>
<proteinExistence type="predicted"/>
<gene>
    <name evidence="1" type="ORF">A2228_01225</name>
</gene>
<evidence type="ECO:0000313" key="1">
    <source>
        <dbReference type="EMBL" id="OGD75097.1"/>
    </source>
</evidence>
<sequence length="125" mass="14027">MLKKLFGFKSKEATPPLTPDQYSEAATTLEQILGLEWINEIQKGRIPFPGEFTTVGEQQKRFIFVSPEGVTIHNARVRNVDLPFTVSKEFIDIIDGSSLGDARNYLLDTQLVANMLQLISDIAKD</sequence>
<dbReference type="EMBL" id="MFAK01000015">
    <property type="protein sequence ID" value="OGD75097.1"/>
    <property type="molecule type" value="Genomic_DNA"/>
</dbReference>
<comment type="caution">
    <text evidence="1">The sequence shown here is derived from an EMBL/GenBank/DDBJ whole genome shotgun (WGS) entry which is preliminary data.</text>
</comment>
<evidence type="ECO:0000313" key="2">
    <source>
        <dbReference type="Proteomes" id="UP000176191"/>
    </source>
</evidence>
<reference evidence="1 2" key="1">
    <citation type="journal article" date="2016" name="Nat. Commun.">
        <title>Thousands of microbial genomes shed light on interconnected biogeochemical processes in an aquifer system.</title>
        <authorList>
            <person name="Anantharaman K."/>
            <person name="Brown C.T."/>
            <person name="Hug L.A."/>
            <person name="Sharon I."/>
            <person name="Castelle C.J."/>
            <person name="Probst A.J."/>
            <person name="Thomas B.C."/>
            <person name="Singh A."/>
            <person name="Wilkins M.J."/>
            <person name="Karaoz U."/>
            <person name="Brodie E.L."/>
            <person name="Williams K.H."/>
            <person name="Hubbard S.S."/>
            <person name="Banfield J.F."/>
        </authorList>
    </citation>
    <scope>NUCLEOTIDE SEQUENCE [LARGE SCALE GENOMIC DNA]</scope>
</reference>
<dbReference type="Proteomes" id="UP000176191">
    <property type="component" value="Unassembled WGS sequence"/>
</dbReference>
<organism evidence="1 2">
    <name type="scientific">Candidatus Collierbacteria bacterium RIFOXYA2_FULL_46_10</name>
    <dbReference type="NCBI Taxonomy" id="1817726"/>
    <lineage>
        <taxon>Bacteria</taxon>
        <taxon>Candidatus Collieribacteriota</taxon>
    </lineage>
</organism>